<reference evidence="2 3" key="1">
    <citation type="submission" date="2017-03" db="EMBL/GenBank/DDBJ databases">
        <title>Isolation of Levoglucosan Utilizing Bacteria.</title>
        <authorList>
            <person name="Arya A.S."/>
        </authorList>
    </citation>
    <scope>NUCLEOTIDE SEQUENCE [LARGE SCALE GENOMIC DNA]</scope>
    <source>
        <strain evidence="2 3">MEC069</strain>
    </source>
</reference>
<name>A0A4Y8Q149_9BACL</name>
<dbReference type="RefSeq" id="WP_134752955.1">
    <property type="nucleotide sequence ID" value="NZ_MYFO02000010.1"/>
</dbReference>
<proteinExistence type="predicted"/>
<comment type="caution">
    <text evidence="2">The sequence shown here is derived from an EMBL/GenBank/DDBJ whole genome shotgun (WGS) entry which is preliminary data.</text>
</comment>
<dbReference type="InterPro" id="IPR029068">
    <property type="entry name" value="Glyas_Bleomycin-R_OHBP_Dase"/>
</dbReference>
<keyword evidence="3" id="KW-1185">Reference proteome</keyword>
<sequence>MAKHTAYILSDDARAQAEFYTQALGGEIVSVMTHGAMPEAAEEWRDKVIHLHMIGAGVNFYMSDSVFSPVHYGSSLLQNLEFSTDAEAHEAFDRLAEGGTVQFPLEPAFWGTLHGQLQDKFGVLWMITTEVASAR</sequence>
<dbReference type="Proteomes" id="UP000298246">
    <property type="component" value="Unassembled WGS sequence"/>
</dbReference>
<evidence type="ECO:0000259" key="1">
    <source>
        <dbReference type="Pfam" id="PF00903"/>
    </source>
</evidence>
<protein>
    <recommendedName>
        <fullName evidence="1">Glyoxalase/fosfomycin resistance/dioxygenase domain-containing protein</fullName>
    </recommendedName>
</protein>
<dbReference type="EMBL" id="MYFO01000013">
    <property type="protein sequence ID" value="TFE87475.1"/>
    <property type="molecule type" value="Genomic_DNA"/>
</dbReference>
<dbReference type="Pfam" id="PF00903">
    <property type="entry name" value="Glyoxalase"/>
    <property type="match status" value="1"/>
</dbReference>
<feature type="domain" description="Glyoxalase/fosfomycin resistance/dioxygenase" evidence="1">
    <location>
        <begin position="4"/>
        <end position="127"/>
    </location>
</feature>
<organism evidence="2 3">
    <name type="scientific">Paenibacillus athensensis</name>
    <dbReference type="NCBI Taxonomy" id="1967502"/>
    <lineage>
        <taxon>Bacteria</taxon>
        <taxon>Bacillati</taxon>
        <taxon>Bacillota</taxon>
        <taxon>Bacilli</taxon>
        <taxon>Bacillales</taxon>
        <taxon>Paenibacillaceae</taxon>
        <taxon>Paenibacillus</taxon>
    </lineage>
</organism>
<dbReference type="PANTHER" id="PTHR33990:SF1">
    <property type="entry name" value="PROTEIN YJDN"/>
    <property type="match status" value="1"/>
</dbReference>
<evidence type="ECO:0000313" key="2">
    <source>
        <dbReference type="EMBL" id="TFE87475.1"/>
    </source>
</evidence>
<dbReference type="PANTHER" id="PTHR33990">
    <property type="entry name" value="PROTEIN YJDN-RELATED"/>
    <property type="match status" value="1"/>
</dbReference>
<dbReference type="InterPro" id="IPR004360">
    <property type="entry name" value="Glyas_Fos-R_dOase_dom"/>
</dbReference>
<evidence type="ECO:0000313" key="3">
    <source>
        <dbReference type="Proteomes" id="UP000298246"/>
    </source>
</evidence>
<dbReference type="Gene3D" id="3.10.180.10">
    <property type="entry name" value="2,3-Dihydroxybiphenyl 1,2-Dioxygenase, domain 1"/>
    <property type="match status" value="1"/>
</dbReference>
<gene>
    <name evidence="2" type="ORF">B5M42_11625</name>
</gene>
<accession>A0A4Y8Q149</accession>
<dbReference type="SUPFAM" id="SSF54593">
    <property type="entry name" value="Glyoxalase/Bleomycin resistance protein/Dihydroxybiphenyl dioxygenase"/>
    <property type="match status" value="1"/>
</dbReference>
<dbReference type="OrthoDB" id="9795306at2"/>
<dbReference type="AlphaFoldDB" id="A0A4Y8Q149"/>